<dbReference type="EMBL" id="JAMXFA010000018">
    <property type="protein sequence ID" value="MCT7979027.1"/>
    <property type="molecule type" value="Genomic_DNA"/>
</dbReference>
<dbReference type="Proteomes" id="UP001525961">
    <property type="component" value="Unassembled WGS sequence"/>
</dbReference>
<organism evidence="1 2">
    <name type="scientific">Laspinema olomoucense D3b</name>
    <dbReference type="NCBI Taxonomy" id="2953688"/>
    <lineage>
        <taxon>Bacteria</taxon>
        <taxon>Bacillati</taxon>
        <taxon>Cyanobacteriota</taxon>
        <taxon>Cyanophyceae</taxon>
        <taxon>Oscillatoriophycideae</taxon>
        <taxon>Oscillatoriales</taxon>
        <taxon>Laspinemataceae</taxon>
        <taxon>Laspinema</taxon>
        <taxon>Laspinema olomoucense</taxon>
    </lineage>
</organism>
<sequence>MSLSTEQQIEQQIEQQKKQQIELKIQKGIRRFEDDLVKCIQSALDQKIYGNLEESQFRNVLRVAETTDSAEVVKNFLRYQMGRDDKWGKGKDSLAEKIINDIDRLIQDSKDIATKANATEPEKYKDIHIELIRRYLGYGSRYLRYKKSLNKSSK</sequence>
<name>A0ABT2N8K3_9CYAN</name>
<evidence type="ECO:0000313" key="2">
    <source>
        <dbReference type="Proteomes" id="UP001525961"/>
    </source>
</evidence>
<proteinExistence type="predicted"/>
<gene>
    <name evidence="1" type="ORF">NG792_15050</name>
</gene>
<accession>A0ABT2N8K3</accession>
<protein>
    <submittedName>
        <fullName evidence="1">Uncharacterized protein</fullName>
    </submittedName>
</protein>
<comment type="caution">
    <text evidence="1">The sequence shown here is derived from an EMBL/GenBank/DDBJ whole genome shotgun (WGS) entry which is preliminary data.</text>
</comment>
<keyword evidence="2" id="KW-1185">Reference proteome</keyword>
<evidence type="ECO:0000313" key="1">
    <source>
        <dbReference type="EMBL" id="MCT7979027.1"/>
    </source>
</evidence>
<reference evidence="1 2" key="1">
    <citation type="journal article" date="2022" name="Front. Microbiol.">
        <title>High genomic differentiation and limited gene flow indicate recent cryptic speciation within the genus Laspinema (cyanobacteria).</title>
        <authorList>
            <person name="Stanojkovic A."/>
            <person name="Skoupy S."/>
            <person name="Skaloud P."/>
            <person name="Dvorak P."/>
        </authorList>
    </citation>
    <scope>NUCLEOTIDE SEQUENCE [LARGE SCALE GENOMIC DNA]</scope>
    <source>
        <strain evidence="1 2">D3b</strain>
    </source>
</reference>
<dbReference type="RefSeq" id="WP_261197515.1">
    <property type="nucleotide sequence ID" value="NZ_JAMXFA010000018.1"/>
</dbReference>